<keyword evidence="2" id="KW-0808">Transferase</keyword>
<dbReference type="CDD" id="cd06223">
    <property type="entry name" value="PRTases_typeI"/>
    <property type="match status" value="1"/>
</dbReference>
<sequence>MYFTDRTEAGRALAAALTDTPALGADPQGPVVVALPRGGVPVAVEVAAALGAPLDVCVIRKVGTPGQPELAMGAVGEDGARVVNQTVVDAVGVTPEEFAAVEARERAELARRAAAYREGRPPVPLTGRTVLVVDDGVATGSTALAACRLVRARGASRVVLAVPVAPHDWTSRLSGAADAFVAVHTPSRFMAVGEFYRDFRQVEDGEVLAALARAGRLRHPEVDTHELAFPTGPAAIAVPEHAVGVVLFAHGSGSGRGSPRNLRVAERLHREGLATVLFDLLTPYEAEDRWKVFDPGLLGGRLAEATRTVRHHPPLTGLPFGYFGASTGAAAALWAAAEPDTAPGAIVSRGGRPDLAQARLPLVSAPTLLIVGGADGEVVELNRQARSELRCESALQIVPGAGHLFEEPGALETVADLAAQWFARHLAVRRPGDDRAGR</sequence>
<dbReference type="Gene3D" id="3.30.1310.20">
    <property type="entry name" value="PRTase-like"/>
    <property type="match status" value="1"/>
</dbReference>
<dbReference type="SUPFAM" id="SSF53271">
    <property type="entry name" value="PRTase-like"/>
    <property type="match status" value="1"/>
</dbReference>
<dbReference type="RefSeq" id="WP_043911009.1">
    <property type="nucleotide sequence ID" value="NZ_JXZB01000002.1"/>
</dbReference>
<dbReference type="Pfam" id="PF00156">
    <property type="entry name" value="Pribosyltran"/>
    <property type="match status" value="1"/>
</dbReference>
<dbReference type="InterPro" id="IPR029057">
    <property type="entry name" value="PRTase-like"/>
</dbReference>
<accession>A0A0D0Q208</accession>
<dbReference type="InterPro" id="IPR029058">
    <property type="entry name" value="AB_hydrolase_fold"/>
</dbReference>
<evidence type="ECO:0000313" key="3">
    <source>
        <dbReference type="Proteomes" id="UP000032066"/>
    </source>
</evidence>
<dbReference type="Gene3D" id="3.40.50.2020">
    <property type="match status" value="1"/>
</dbReference>
<gene>
    <name evidence="2" type="ORF">TR51_13175</name>
</gene>
<dbReference type="OrthoDB" id="9810066at2"/>
<dbReference type="AlphaFoldDB" id="A0A0D0Q208"/>
<comment type="caution">
    <text evidence="2">The sequence shown here is derived from an EMBL/GenBank/DDBJ whole genome shotgun (WGS) entry which is preliminary data.</text>
</comment>
<keyword evidence="3" id="KW-1185">Reference proteome</keyword>
<name>A0A0D0Q208_KITGR</name>
<dbReference type="Proteomes" id="UP000032066">
    <property type="component" value="Unassembled WGS sequence"/>
</dbReference>
<dbReference type="PATRIC" id="fig|2064.6.peg.2833"/>
<feature type="domain" description="Phosphoribosyltransferase" evidence="1">
    <location>
        <begin position="13"/>
        <end position="167"/>
    </location>
</feature>
<dbReference type="SUPFAM" id="SSF53474">
    <property type="entry name" value="alpha/beta-Hydrolases"/>
    <property type="match status" value="1"/>
</dbReference>
<proteinExistence type="predicted"/>
<reference evidence="2 3" key="1">
    <citation type="submission" date="2015-02" db="EMBL/GenBank/DDBJ databases">
        <title>Draft genome sequence of Kitasatospora griseola MF730-N6, a bafilomycin, terpentecin and satosporin producer.</title>
        <authorList>
            <person name="Arens J.C."/>
            <person name="Haltli B."/>
            <person name="Kerr R.G."/>
        </authorList>
    </citation>
    <scope>NUCLEOTIDE SEQUENCE [LARGE SCALE GENOMIC DNA]</scope>
    <source>
        <strain evidence="2 3">MF730-N6</strain>
    </source>
</reference>
<dbReference type="InterPro" id="IPR000836">
    <property type="entry name" value="PRTase_dom"/>
</dbReference>
<evidence type="ECO:0000313" key="2">
    <source>
        <dbReference type="EMBL" id="KIQ65013.1"/>
    </source>
</evidence>
<protein>
    <submittedName>
        <fullName evidence="2">Phosphoribosyl transferase</fullName>
    </submittedName>
</protein>
<dbReference type="Gene3D" id="3.40.50.1820">
    <property type="entry name" value="alpha/beta hydrolase"/>
    <property type="match status" value="1"/>
</dbReference>
<dbReference type="EMBL" id="JXZB01000002">
    <property type="protein sequence ID" value="KIQ65013.1"/>
    <property type="molecule type" value="Genomic_DNA"/>
</dbReference>
<evidence type="ECO:0000259" key="1">
    <source>
        <dbReference type="Pfam" id="PF00156"/>
    </source>
</evidence>
<dbReference type="GO" id="GO:0016740">
    <property type="term" value="F:transferase activity"/>
    <property type="evidence" value="ECO:0007669"/>
    <property type="project" value="UniProtKB-KW"/>
</dbReference>
<dbReference type="STRING" id="2064.TR51_13175"/>
<organism evidence="2 3">
    <name type="scientific">Kitasatospora griseola</name>
    <name type="common">Streptomyces griseolosporeus</name>
    <dbReference type="NCBI Taxonomy" id="2064"/>
    <lineage>
        <taxon>Bacteria</taxon>
        <taxon>Bacillati</taxon>
        <taxon>Actinomycetota</taxon>
        <taxon>Actinomycetes</taxon>
        <taxon>Kitasatosporales</taxon>
        <taxon>Streptomycetaceae</taxon>
        <taxon>Kitasatospora</taxon>
    </lineage>
</organism>